<evidence type="ECO:0000256" key="7">
    <source>
        <dbReference type="ARBA" id="ARBA00023212"/>
    </source>
</evidence>
<dbReference type="GO" id="GO:0005930">
    <property type="term" value="C:axoneme"/>
    <property type="evidence" value="ECO:0007669"/>
    <property type="project" value="UniProtKB-SubCell"/>
</dbReference>
<evidence type="ECO:0000313" key="12">
    <source>
        <dbReference type="Proteomes" id="UP000002254"/>
    </source>
</evidence>
<gene>
    <name evidence="11" type="primary">CFAP206</name>
</gene>
<comment type="function">
    <text evidence="9">Essential for sperm motility and is involved in the regulation of the beating frequency of motile cilia on the epithelial cells of the respiratory tract. Required for the establishment of radial spokes in sperm flagella.</text>
</comment>
<dbReference type="Proteomes" id="UP000002254">
    <property type="component" value="Chromosome 12"/>
</dbReference>
<evidence type="ECO:0000313" key="11">
    <source>
        <dbReference type="Ensembl" id="ENSCAFP00000057315.2"/>
    </source>
</evidence>
<evidence type="ECO:0000256" key="9">
    <source>
        <dbReference type="ARBA" id="ARBA00045321"/>
    </source>
</evidence>
<keyword evidence="4" id="KW-0963">Cytoplasm</keyword>
<keyword evidence="6" id="KW-0969">Cilium</keyword>
<dbReference type="PANTHER" id="PTHR21442:SF0">
    <property type="entry name" value="CILIA- AND FLAGELLA-ASSOCIATED PROTEIN 206"/>
    <property type="match status" value="1"/>
</dbReference>
<reference evidence="11 12" key="1">
    <citation type="journal article" date="2005" name="Nature">
        <title>Genome sequence, comparative analysis and haplotype structure of the domestic dog.</title>
        <authorList>
            <consortium name="Broad Sequencing Platform"/>
            <person name="Lindblad-Toh K."/>
            <person name="Wade C.M."/>
            <person name="Mikkelsen T.S."/>
            <person name="Karlsson E.K."/>
            <person name="Jaffe D.B."/>
            <person name="Kamal M."/>
            <person name="Clamp M."/>
            <person name="Chang J.L."/>
            <person name="Kulbokas E.J. III"/>
            <person name="Zody M.C."/>
            <person name="Mauceli E."/>
            <person name="Xie X."/>
            <person name="Breen M."/>
            <person name="Wayne R.K."/>
            <person name="Ostrander E.A."/>
            <person name="Ponting C.P."/>
            <person name="Galibert F."/>
            <person name="Smith D.R."/>
            <person name="DeJong P.J."/>
            <person name="Kirkness E."/>
            <person name="Alvarez P."/>
            <person name="Biagi T."/>
            <person name="Brockman W."/>
            <person name="Butler J."/>
            <person name="Chin C.W."/>
            <person name="Cook A."/>
            <person name="Cuff J."/>
            <person name="Daly M.J."/>
            <person name="DeCaprio D."/>
            <person name="Gnerre S."/>
            <person name="Grabherr M."/>
            <person name="Kellis M."/>
            <person name="Kleber M."/>
            <person name="Bardeleben C."/>
            <person name="Goodstadt L."/>
            <person name="Heger A."/>
            <person name="Hitte C."/>
            <person name="Kim L."/>
            <person name="Koepfli K.P."/>
            <person name="Parker H.G."/>
            <person name="Pollinger J.P."/>
            <person name="Searle S.M."/>
            <person name="Sutter N.B."/>
            <person name="Thomas R."/>
            <person name="Webber C."/>
            <person name="Baldwin J."/>
            <person name="Abebe A."/>
            <person name="Abouelleil A."/>
            <person name="Aftuck L."/>
            <person name="Ait-Zahra M."/>
            <person name="Aldredge T."/>
            <person name="Allen N."/>
            <person name="An P."/>
            <person name="Anderson S."/>
            <person name="Antoine C."/>
            <person name="Arachchi H."/>
            <person name="Aslam A."/>
            <person name="Ayotte L."/>
            <person name="Bachantsang P."/>
            <person name="Barry A."/>
            <person name="Bayul T."/>
            <person name="Benamara M."/>
            <person name="Berlin A."/>
            <person name="Bessette D."/>
            <person name="Blitshteyn B."/>
            <person name="Bloom T."/>
            <person name="Blye J."/>
            <person name="Boguslavskiy L."/>
            <person name="Bonnet C."/>
            <person name="Boukhgalter B."/>
            <person name="Brown A."/>
            <person name="Cahill P."/>
            <person name="Calixte N."/>
            <person name="Camarata J."/>
            <person name="Cheshatsang Y."/>
            <person name="Chu J."/>
            <person name="Citroen M."/>
            <person name="Collymore A."/>
            <person name="Cooke P."/>
            <person name="Dawoe T."/>
            <person name="Daza R."/>
            <person name="Decktor K."/>
            <person name="DeGray S."/>
            <person name="Dhargay N."/>
            <person name="Dooley K."/>
            <person name="Dooley K."/>
            <person name="Dorje P."/>
            <person name="Dorjee K."/>
            <person name="Dorris L."/>
            <person name="Duffey N."/>
            <person name="Dupes A."/>
            <person name="Egbiremolen O."/>
            <person name="Elong R."/>
            <person name="Falk J."/>
            <person name="Farina A."/>
            <person name="Faro S."/>
            <person name="Ferguson D."/>
            <person name="Ferreira P."/>
            <person name="Fisher S."/>
            <person name="FitzGerald M."/>
            <person name="Foley K."/>
            <person name="Foley C."/>
            <person name="Franke A."/>
            <person name="Friedrich D."/>
            <person name="Gage D."/>
            <person name="Garber M."/>
            <person name="Gearin G."/>
            <person name="Giannoukos G."/>
            <person name="Goode T."/>
            <person name="Goyette A."/>
            <person name="Graham J."/>
            <person name="Grandbois E."/>
            <person name="Gyaltsen K."/>
            <person name="Hafez N."/>
            <person name="Hagopian D."/>
            <person name="Hagos B."/>
            <person name="Hall J."/>
            <person name="Healy C."/>
            <person name="Hegarty R."/>
            <person name="Honan T."/>
            <person name="Horn A."/>
            <person name="Houde N."/>
            <person name="Hughes L."/>
            <person name="Hunnicutt L."/>
            <person name="Husby M."/>
            <person name="Jester B."/>
            <person name="Jones C."/>
            <person name="Kamat A."/>
            <person name="Kanga B."/>
            <person name="Kells C."/>
            <person name="Khazanovich D."/>
            <person name="Kieu A.C."/>
            <person name="Kisner P."/>
            <person name="Kumar M."/>
            <person name="Lance K."/>
            <person name="Landers T."/>
            <person name="Lara M."/>
            <person name="Lee W."/>
            <person name="Leger J.P."/>
            <person name="Lennon N."/>
            <person name="Leuper L."/>
            <person name="LeVine S."/>
            <person name="Liu J."/>
            <person name="Liu X."/>
            <person name="Lokyitsang Y."/>
            <person name="Lokyitsang T."/>
            <person name="Lui A."/>
            <person name="Macdonald J."/>
            <person name="Major J."/>
            <person name="Marabella R."/>
            <person name="Maru K."/>
            <person name="Matthews C."/>
            <person name="McDonough S."/>
            <person name="Mehta T."/>
            <person name="Meldrim J."/>
            <person name="Melnikov A."/>
            <person name="Meneus L."/>
            <person name="Mihalev A."/>
            <person name="Mihova T."/>
            <person name="Miller K."/>
            <person name="Mittelman R."/>
            <person name="Mlenga V."/>
            <person name="Mulrain L."/>
            <person name="Munson G."/>
            <person name="Navidi A."/>
            <person name="Naylor J."/>
            <person name="Nguyen T."/>
            <person name="Nguyen N."/>
            <person name="Nguyen C."/>
            <person name="Nguyen T."/>
            <person name="Nicol R."/>
            <person name="Norbu N."/>
            <person name="Norbu C."/>
            <person name="Novod N."/>
            <person name="Nyima T."/>
            <person name="Olandt P."/>
            <person name="O'Neill B."/>
            <person name="O'Neill K."/>
            <person name="Osman S."/>
            <person name="Oyono L."/>
            <person name="Patti C."/>
            <person name="Perrin D."/>
            <person name="Phunkhang P."/>
            <person name="Pierre F."/>
            <person name="Priest M."/>
            <person name="Rachupka A."/>
            <person name="Raghuraman S."/>
            <person name="Rameau R."/>
            <person name="Ray V."/>
            <person name="Raymond C."/>
            <person name="Rege F."/>
            <person name="Rise C."/>
            <person name="Rogers J."/>
            <person name="Rogov P."/>
            <person name="Sahalie J."/>
            <person name="Settipalli S."/>
            <person name="Sharpe T."/>
            <person name="Shea T."/>
            <person name="Sheehan M."/>
            <person name="Sherpa N."/>
            <person name="Shi J."/>
            <person name="Shih D."/>
            <person name="Sloan J."/>
            <person name="Smith C."/>
            <person name="Sparrow T."/>
            <person name="Stalker J."/>
            <person name="Stange-Thomann N."/>
            <person name="Stavropoulos S."/>
            <person name="Stone C."/>
            <person name="Stone S."/>
            <person name="Sykes S."/>
            <person name="Tchuinga P."/>
            <person name="Tenzing P."/>
            <person name="Tesfaye S."/>
            <person name="Thoulutsang D."/>
            <person name="Thoulutsang Y."/>
            <person name="Topham K."/>
            <person name="Topping I."/>
            <person name="Tsamla T."/>
            <person name="Vassiliev H."/>
            <person name="Venkataraman V."/>
            <person name="Vo A."/>
            <person name="Wangchuk T."/>
            <person name="Wangdi T."/>
            <person name="Weiand M."/>
            <person name="Wilkinson J."/>
            <person name="Wilson A."/>
            <person name="Yadav S."/>
            <person name="Yang S."/>
            <person name="Yang X."/>
            <person name="Young G."/>
            <person name="Yu Q."/>
            <person name="Zainoun J."/>
            <person name="Zembek L."/>
            <person name="Zimmer A."/>
            <person name="Lander E.S."/>
        </authorList>
    </citation>
    <scope>NUCLEOTIDE SEQUENCE [LARGE SCALE GENOMIC DNA]</scope>
    <source>
        <strain evidence="11">Boxer</strain>
    </source>
</reference>
<dbReference type="InterPro" id="IPR021897">
    <property type="entry name" value="FAP206"/>
</dbReference>
<dbReference type="AlphaFoldDB" id="A0A8P0P6J8"/>
<keyword evidence="8" id="KW-0966">Cell projection</keyword>
<keyword evidence="5" id="KW-0970">Cilium biogenesis/degradation</keyword>
<protein>
    <recommendedName>
        <fullName evidence="3">Cilia- and flagella-associated protein 206</fullName>
    </recommendedName>
</protein>
<sequence length="232" mass="25281">IKSLKKKIVAHPFGQSLWRLGAATPPHVGSAHKAPWVGPPRSVSAVTGPTRSTAACPRQGRAGRGGASRRRAPQPQVYRQRRPRAQQVEPPRLDARGSLGWDSAAVRIPFPAPRLSGNRGGVRSEAPRSAGRMPPTQAESVIKNIIREIGQECAGHGEIVSETLAAFMVKAVVLDPSNGFNMDRTLMKSDVQKLVKVCVCRLLDSKNPSLDTIKMQVYFDMNYTSRGNIYLL</sequence>
<name>A0A8P0P6J8_CANLF</name>
<accession>A0A8P0P6J8</accession>
<dbReference type="Ensembl" id="ENSCAFT00000070981.2">
    <property type="protein sequence ID" value="ENSCAFP00000057315.2"/>
    <property type="gene ID" value="ENSCAFG00000003061.5"/>
</dbReference>
<evidence type="ECO:0000256" key="10">
    <source>
        <dbReference type="SAM" id="MobiDB-lite"/>
    </source>
</evidence>
<evidence type="ECO:0000256" key="5">
    <source>
        <dbReference type="ARBA" id="ARBA00022794"/>
    </source>
</evidence>
<evidence type="ECO:0000256" key="3">
    <source>
        <dbReference type="ARBA" id="ARBA00021602"/>
    </source>
</evidence>
<evidence type="ECO:0000256" key="1">
    <source>
        <dbReference type="ARBA" id="ARBA00004430"/>
    </source>
</evidence>
<reference evidence="11" key="2">
    <citation type="submission" date="2025-08" db="UniProtKB">
        <authorList>
            <consortium name="Ensembl"/>
        </authorList>
    </citation>
    <scope>IDENTIFICATION</scope>
</reference>
<organism evidence="11 12">
    <name type="scientific">Canis lupus familiaris</name>
    <name type="common">Dog</name>
    <name type="synonym">Canis familiaris</name>
    <dbReference type="NCBI Taxonomy" id="9615"/>
    <lineage>
        <taxon>Eukaryota</taxon>
        <taxon>Metazoa</taxon>
        <taxon>Chordata</taxon>
        <taxon>Craniata</taxon>
        <taxon>Vertebrata</taxon>
        <taxon>Euteleostomi</taxon>
        <taxon>Mammalia</taxon>
        <taxon>Eutheria</taxon>
        <taxon>Laurasiatheria</taxon>
        <taxon>Carnivora</taxon>
        <taxon>Caniformia</taxon>
        <taxon>Canidae</taxon>
        <taxon>Canis</taxon>
    </lineage>
</organism>
<evidence type="ECO:0000256" key="4">
    <source>
        <dbReference type="ARBA" id="ARBA00022490"/>
    </source>
</evidence>
<evidence type="ECO:0000256" key="6">
    <source>
        <dbReference type="ARBA" id="ARBA00023069"/>
    </source>
</evidence>
<keyword evidence="7" id="KW-0206">Cytoskeleton</keyword>
<feature type="region of interest" description="Disordered" evidence="10">
    <location>
        <begin position="112"/>
        <end position="136"/>
    </location>
</feature>
<proteinExistence type="inferred from homology"/>
<feature type="compositionally biased region" description="Polar residues" evidence="10">
    <location>
        <begin position="44"/>
        <end position="53"/>
    </location>
</feature>
<comment type="similarity">
    <text evidence="2">Belongs to the CFAP206 family.</text>
</comment>
<evidence type="ECO:0000256" key="8">
    <source>
        <dbReference type="ARBA" id="ARBA00023273"/>
    </source>
</evidence>
<comment type="subcellular location">
    <subcellularLocation>
        <location evidence="1">Cytoplasm</location>
        <location evidence="1">Cytoskeleton</location>
        <location evidence="1">Cilium axoneme</location>
    </subcellularLocation>
</comment>
<evidence type="ECO:0000256" key="2">
    <source>
        <dbReference type="ARBA" id="ARBA00010500"/>
    </source>
</evidence>
<feature type="region of interest" description="Disordered" evidence="10">
    <location>
        <begin position="26"/>
        <end position="96"/>
    </location>
</feature>
<dbReference type="PANTHER" id="PTHR21442">
    <property type="entry name" value="CILIA- AND FLAGELLA-ASSOCIATED PROTEIN 206"/>
    <property type="match status" value="1"/>
</dbReference>
<dbReference type="GO" id="GO:0030030">
    <property type="term" value="P:cell projection organization"/>
    <property type="evidence" value="ECO:0007669"/>
    <property type="project" value="UniProtKB-KW"/>
</dbReference>